<feature type="domain" description="Clp R" evidence="3">
    <location>
        <begin position="5"/>
        <end position="150"/>
    </location>
</feature>
<evidence type="ECO:0000256" key="2">
    <source>
        <dbReference type="SAM" id="Phobius"/>
    </source>
</evidence>
<keyword evidence="1" id="KW-0677">Repeat</keyword>
<dbReference type="AlphaFoldDB" id="A0A7C2W842"/>
<organism evidence="4">
    <name type="scientific">Thermorudis sp</name>
    <dbReference type="NCBI Taxonomy" id="1969470"/>
    <lineage>
        <taxon>Bacteria</taxon>
        <taxon>Pseudomonadati</taxon>
        <taxon>Thermomicrobiota</taxon>
        <taxon>Thermomicrobia</taxon>
        <taxon>Thermomicrobia incertae sedis</taxon>
        <taxon>Thermorudis</taxon>
    </lineage>
</organism>
<dbReference type="Gene3D" id="1.10.1780.10">
    <property type="entry name" value="Clp, N-terminal domain"/>
    <property type="match status" value="1"/>
</dbReference>
<feature type="transmembrane region" description="Helical" evidence="2">
    <location>
        <begin position="166"/>
        <end position="187"/>
    </location>
</feature>
<comment type="caution">
    <text evidence="4">The sequence shown here is derived from an EMBL/GenBank/DDBJ whole genome shotgun (WGS) entry which is preliminary data.</text>
</comment>
<dbReference type="PROSITE" id="PS51903">
    <property type="entry name" value="CLP_R"/>
    <property type="match status" value="1"/>
</dbReference>
<evidence type="ECO:0000256" key="1">
    <source>
        <dbReference type="PROSITE-ProRule" id="PRU01251"/>
    </source>
</evidence>
<proteinExistence type="predicted"/>
<dbReference type="SUPFAM" id="SSF81923">
    <property type="entry name" value="Double Clp-N motif"/>
    <property type="match status" value="1"/>
</dbReference>
<dbReference type="Pfam" id="PF02861">
    <property type="entry name" value="Clp_N"/>
    <property type="match status" value="1"/>
</dbReference>
<name>A0A7C2W842_9BACT</name>
<accession>A0A7C2W842</accession>
<gene>
    <name evidence="4" type="ORF">ENP13_09450</name>
</gene>
<dbReference type="PANTHER" id="PTHR47016">
    <property type="entry name" value="ATP-DEPENDENT CLP PROTEASE ATP-BINDING SUBUNIT CLPT1, CHLOROPLASTIC"/>
    <property type="match status" value="1"/>
</dbReference>
<protein>
    <recommendedName>
        <fullName evidence="3">Clp R domain-containing protein</fullName>
    </recommendedName>
</protein>
<dbReference type="InterPro" id="IPR044217">
    <property type="entry name" value="CLPT1/2"/>
</dbReference>
<dbReference type="InterPro" id="IPR036628">
    <property type="entry name" value="Clp_N_dom_sf"/>
</dbReference>
<dbReference type="InterPro" id="IPR004176">
    <property type="entry name" value="Clp_R_N"/>
</dbReference>
<evidence type="ECO:0000259" key="3">
    <source>
        <dbReference type="PROSITE" id="PS51903"/>
    </source>
</evidence>
<evidence type="ECO:0000313" key="4">
    <source>
        <dbReference type="EMBL" id="HEX71447.1"/>
    </source>
</evidence>
<sequence>MNASVQKFTPQARRALQHAQEEALRLSSRSIDTEHLLLGLIGEGDGTAARILASMGVELPKLRRAIEFISDERRRVQRQVSEELGLTPRVKRAIELAVDEARRLGHHDLSTEHLLLGLAREGEGTAAAVLQSMGVSLDALRQRMREAAEPAPARLVLARDHLLGRFARLAGIAAVLVFMTILLRRVADRGKDTSSSRT</sequence>
<reference evidence="4" key="1">
    <citation type="journal article" date="2020" name="mSystems">
        <title>Genome- and Community-Level Interaction Insights into Carbon Utilization and Element Cycling Functions of Hydrothermarchaeota in Hydrothermal Sediment.</title>
        <authorList>
            <person name="Zhou Z."/>
            <person name="Liu Y."/>
            <person name="Xu W."/>
            <person name="Pan J."/>
            <person name="Luo Z.H."/>
            <person name="Li M."/>
        </authorList>
    </citation>
    <scope>NUCLEOTIDE SEQUENCE [LARGE SCALE GENOMIC DNA]</scope>
    <source>
        <strain evidence="4">SpSt-192</strain>
    </source>
</reference>
<dbReference type="PANTHER" id="PTHR47016:SF5">
    <property type="entry name" value="CLP DOMAIN SUPERFAMILY PROTEIN"/>
    <property type="match status" value="1"/>
</dbReference>
<dbReference type="EMBL" id="DSID01000715">
    <property type="protein sequence ID" value="HEX71447.1"/>
    <property type="molecule type" value="Genomic_DNA"/>
</dbReference>
<keyword evidence="2" id="KW-1133">Transmembrane helix</keyword>
<keyword evidence="2" id="KW-0472">Membrane</keyword>
<keyword evidence="2" id="KW-0812">Transmembrane</keyword>